<dbReference type="Pfam" id="PF13424">
    <property type="entry name" value="TPR_12"/>
    <property type="match status" value="2"/>
</dbReference>
<dbReference type="PANTHER" id="PTHR47691:SF3">
    <property type="entry name" value="HTH-TYPE TRANSCRIPTIONAL REGULATOR RV0890C-RELATED"/>
    <property type="match status" value="1"/>
</dbReference>
<dbReference type="Gene3D" id="1.25.40.10">
    <property type="entry name" value="Tetratricopeptide repeat domain"/>
    <property type="match status" value="2"/>
</dbReference>
<dbReference type="InterPro" id="IPR002182">
    <property type="entry name" value="NB-ARC"/>
</dbReference>
<dbReference type="Pfam" id="PF25000">
    <property type="entry name" value="DUF7779"/>
    <property type="match status" value="1"/>
</dbReference>
<dbReference type="SMART" id="SM00028">
    <property type="entry name" value="TPR"/>
    <property type="match status" value="4"/>
</dbReference>
<dbReference type="InterPro" id="IPR011990">
    <property type="entry name" value="TPR-like_helical_dom_sf"/>
</dbReference>
<dbReference type="AlphaFoldDB" id="A0A135LHH6"/>
<evidence type="ECO:0000313" key="4">
    <source>
        <dbReference type="EMBL" id="KXG48434.1"/>
    </source>
</evidence>
<gene>
    <name evidence="4" type="ORF">PGRI_023040</name>
</gene>
<dbReference type="GeneID" id="63705317"/>
<dbReference type="RefSeq" id="XP_040646970.1">
    <property type="nucleotide sequence ID" value="XM_040790017.1"/>
</dbReference>
<dbReference type="SUPFAM" id="SSF52540">
    <property type="entry name" value="P-loop containing nucleoside triphosphate hydrolases"/>
    <property type="match status" value="1"/>
</dbReference>
<dbReference type="InterPro" id="IPR019734">
    <property type="entry name" value="TPR_rpt"/>
</dbReference>
<sequence>MLGVPTPASPDDGTPPLDYCHTKWAEAIAICEEKLNESERANLKSIQTFEDCKQNISMIRMPTAQPTEPTLLHKLAPIFSPLSSFVSLLTVCLSPIPREIGLIWGLAAGRTETLLPQTIEMLQELGHDLEIFQLYGEIWRSNPRVGDELMNVFVEIIMFWAHSIHFLNRNRRASSAQRSWHNVEKQFENTLKRIRKRTEQIKEKANAMAQVQGYSQADLLKELDRLGLLPSTATHAWLANGEPDIFPCNNLPVARNANFFGRRQELDTISKHLDYPTSTGSFRSFALYGTGGIGKTQIALAYAYQQKDSGTQAILWFNCETGQSLAQSFRDVASLLHLEGANDDETNEQNKILVLAWLRRTNRTWLCIFDNVEDLDLFRNAWPAADSGKALVTSRKDIVSIDPAAGGMEIEVFDNSSGRDLILQHVARNTYDESEIQAASQLATRLGGLALALVIMSSQIRLRKSSITAFVQLYEKYSNKLNKEVQGVKSYYNLSLATCWKTTFDYLTPPASRLLGIIAHLGPDALPEELFHPADSSRLPEGMEFCSDDWELSEALNELLSSSLIRKHPAENLLFVHRLIQEEFRNCLDADGRHDSFVAASILLNEAFPKLILGGRTTNSGRKAKENLIHFYRFLLHVAGKKMNRTSSTLLTISRYLMESGACLEEIQLMEVAMSLCEDKEGETYALLANSRGEMECQRAHCDEAYKYMTPSLAIMRRIYGDSHPEVGNGFNNYANIIIQDLKEGACEKAIDYYQKALDIFTLNGPEIYTKILHIPHINLAASYQVLQQYDKSIEHAEQSRKWAVAFLGEGCHFDGVADYHVGNSLFSQGRYDEAERHWLRALGVFNRENETHPTTNSTRMKLAMIKMKRGEFDEAILMLQKVLVITKLKQPSKGDNGEVARVQRKLAEALELKGDLLEATRLKVEAEAMRREIQGQRFHELPDSDLSYAMMNFHAFW</sequence>
<accession>A0A135LHH6</accession>
<dbReference type="InterPro" id="IPR027417">
    <property type="entry name" value="P-loop_NTPase"/>
</dbReference>
<keyword evidence="5" id="KW-1185">Reference proteome</keyword>
<protein>
    <submittedName>
        <fullName evidence="4">Tetratricopeptide-like helical</fullName>
    </submittedName>
</protein>
<dbReference type="EMBL" id="LHQR01000065">
    <property type="protein sequence ID" value="KXG48434.1"/>
    <property type="molecule type" value="Genomic_DNA"/>
</dbReference>
<proteinExistence type="predicted"/>
<dbReference type="STRING" id="5078.A0A135LHH6"/>
<dbReference type="PANTHER" id="PTHR47691">
    <property type="entry name" value="REGULATOR-RELATED"/>
    <property type="match status" value="1"/>
</dbReference>
<organism evidence="4 5">
    <name type="scientific">Penicillium patulum</name>
    <name type="common">Penicillium griseofulvum</name>
    <dbReference type="NCBI Taxonomy" id="5078"/>
    <lineage>
        <taxon>Eukaryota</taxon>
        <taxon>Fungi</taxon>
        <taxon>Dikarya</taxon>
        <taxon>Ascomycota</taxon>
        <taxon>Pezizomycotina</taxon>
        <taxon>Eurotiomycetes</taxon>
        <taxon>Eurotiomycetidae</taxon>
        <taxon>Eurotiales</taxon>
        <taxon>Aspergillaceae</taxon>
        <taxon>Penicillium</taxon>
    </lineage>
</organism>
<evidence type="ECO:0000259" key="3">
    <source>
        <dbReference type="Pfam" id="PF25000"/>
    </source>
</evidence>
<evidence type="ECO:0000313" key="5">
    <source>
        <dbReference type="Proteomes" id="UP000070168"/>
    </source>
</evidence>
<feature type="domain" description="DUF7779" evidence="3">
    <location>
        <begin position="503"/>
        <end position="590"/>
    </location>
</feature>
<dbReference type="OrthoDB" id="6161812at2759"/>
<dbReference type="InterPro" id="IPR056125">
    <property type="entry name" value="DUF7708"/>
</dbReference>
<feature type="domain" description="NB-ARC" evidence="1">
    <location>
        <begin position="264"/>
        <end position="429"/>
    </location>
</feature>
<comment type="caution">
    <text evidence="4">The sequence shown here is derived from an EMBL/GenBank/DDBJ whole genome shotgun (WGS) entry which is preliminary data.</text>
</comment>
<dbReference type="Proteomes" id="UP000070168">
    <property type="component" value="Unassembled WGS sequence"/>
</dbReference>
<evidence type="ECO:0000259" key="2">
    <source>
        <dbReference type="Pfam" id="PF24809"/>
    </source>
</evidence>
<dbReference type="SUPFAM" id="SSF48452">
    <property type="entry name" value="TPR-like"/>
    <property type="match status" value="1"/>
</dbReference>
<name>A0A135LHH6_PENPA</name>
<dbReference type="GO" id="GO:0043531">
    <property type="term" value="F:ADP binding"/>
    <property type="evidence" value="ECO:0007669"/>
    <property type="project" value="InterPro"/>
</dbReference>
<dbReference type="Pfam" id="PF24809">
    <property type="entry name" value="DUF7708"/>
    <property type="match status" value="1"/>
</dbReference>
<dbReference type="Gene3D" id="3.40.50.300">
    <property type="entry name" value="P-loop containing nucleotide triphosphate hydrolases"/>
    <property type="match status" value="1"/>
</dbReference>
<reference evidence="4 5" key="1">
    <citation type="journal article" date="2016" name="BMC Genomics">
        <title>Genome sequencing and secondary metabolism of the postharvest pathogen Penicillium griseofulvum.</title>
        <authorList>
            <person name="Banani H."/>
            <person name="Marcet-Houben M."/>
            <person name="Ballester A.R."/>
            <person name="Abbruscato P."/>
            <person name="Gonzalez-Candelas L."/>
            <person name="Gabaldon T."/>
            <person name="Spadaro D."/>
        </authorList>
    </citation>
    <scope>NUCLEOTIDE SEQUENCE [LARGE SCALE GENOMIC DNA]</scope>
    <source>
        <strain evidence="4 5">PG3</strain>
    </source>
</reference>
<evidence type="ECO:0000259" key="1">
    <source>
        <dbReference type="Pfam" id="PF00931"/>
    </source>
</evidence>
<dbReference type="OMA" id="IWRIAFQ"/>
<feature type="domain" description="DUF7708" evidence="2">
    <location>
        <begin position="112"/>
        <end position="211"/>
    </location>
</feature>
<dbReference type="InterPro" id="IPR056681">
    <property type="entry name" value="DUF7779"/>
</dbReference>
<dbReference type="Pfam" id="PF00931">
    <property type="entry name" value="NB-ARC"/>
    <property type="match status" value="1"/>
</dbReference>